<reference evidence="1 2" key="1">
    <citation type="submission" date="2019-11" db="EMBL/GenBank/DDBJ databases">
        <title>Bacillus idriensis genome.</title>
        <authorList>
            <person name="Konopka E.N."/>
            <person name="Newman J.D."/>
        </authorList>
    </citation>
    <scope>NUCLEOTIDE SEQUENCE [LARGE SCALE GENOMIC DNA]</scope>
    <source>
        <strain evidence="1 2">DSM 19097</strain>
    </source>
</reference>
<dbReference type="RefSeq" id="WP_170292862.1">
    <property type="nucleotide sequence ID" value="NZ_CAJFZX010000005.1"/>
</dbReference>
<gene>
    <name evidence="1" type="ORF">GJU41_20215</name>
</gene>
<protein>
    <recommendedName>
        <fullName evidence="3">YodN</fullName>
    </recommendedName>
</protein>
<proteinExistence type="predicted"/>
<dbReference type="Proteomes" id="UP000441585">
    <property type="component" value="Unassembled WGS sequence"/>
</dbReference>
<comment type="caution">
    <text evidence="1">The sequence shown here is derived from an EMBL/GenBank/DDBJ whole genome shotgun (WGS) entry which is preliminary data.</text>
</comment>
<dbReference type="AlphaFoldDB" id="A0A6I2MDB9"/>
<evidence type="ECO:0000313" key="1">
    <source>
        <dbReference type="EMBL" id="MRX56290.1"/>
    </source>
</evidence>
<sequence length="225" mass="26594">MNKKIPKYKVGDIVVIVMYSTVGTVTNVHQIDQHYLYEVNHSEILYFENAIQLYSEYNGKVIDSEKIEIEFQYHIGDIVQVKGYDEELFKVVGFRTEIWRYTEDGWEDIIYELMRINDGEWLEASEEELVFVMGKKQAGTFVQQLSLMHIVSPESKAMEQLLAKEKLPKQEPAVRKTKRSKRDIVDELLDIYNDYLSLYEIFGDAEYKEMMDFIIDSLNKYTKDH</sequence>
<name>A0A6I2MDB9_9BACI</name>
<accession>A0A6I2MDB9</accession>
<dbReference type="EMBL" id="WKKF01000010">
    <property type="protein sequence ID" value="MRX56290.1"/>
    <property type="molecule type" value="Genomic_DNA"/>
</dbReference>
<evidence type="ECO:0000313" key="2">
    <source>
        <dbReference type="Proteomes" id="UP000441585"/>
    </source>
</evidence>
<evidence type="ECO:0008006" key="3">
    <source>
        <dbReference type="Google" id="ProtNLM"/>
    </source>
</evidence>
<keyword evidence="2" id="KW-1185">Reference proteome</keyword>
<organism evidence="1 2">
    <name type="scientific">Metabacillus idriensis</name>
    <dbReference type="NCBI Taxonomy" id="324768"/>
    <lineage>
        <taxon>Bacteria</taxon>
        <taxon>Bacillati</taxon>
        <taxon>Bacillota</taxon>
        <taxon>Bacilli</taxon>
        <taxon>Bacillales</taxon>
        <taxon>Bacillaceae</taxon>
        <taxon>Metabacillus</taxon>
    </lineage>
</organism>